<accession>A0AC34QJF5</accession>
<evidence type="ECO:0000313" key="1">
    <source>
        <dbReference type="Proteomes" id="UP000887576"/>
    </source>
</evidence>
<dbReference type="WBParaSite" id="JU765_v2.g16965.t1">
    <property type="protein sequence ID" value="JU765_v2.g16965.t1"/>
    <property type="gene ID" value="JU765_v2.g16965"/>
</dbReference>
<dbReference type="Proteomes" id="UP000887576">
    <property type="component" value="Unplaced"/>
</dbReference>
<reference evidence="2" key="1">
    <citation type="submission" date="2022-11" db="UniProtKB">
        <authorList>
            <consortium name="WormBaseParasite"/>
        </authorList>
    </citation>
    <scope>IDENTIFICATION</scope>
</reference>
<proteinExistence type="predicted"/>
<sequence length="443" mass="51130">MTDKPEIRHRGGGDASEVPTPVKDNPASSDDDEVILNEENIEKLSKILPRATDNLGYYLDSILSTLPERWRNWIVRGILTIFMISFFSYIVNRGAFWLGILVFVIQIKCFQEIISIGLVVYRGYDLPWFRALSWYFLLTSNYFFFGEGLIDYWSIVLKKDEFLGSLIVYHRMISFILYIGGFVWFVLSLRKGYYMRQFSLFAWTHITLLLIVSQSYLIITNILQGLIWFLVPVSMIICCDIMSYMFGFFFGKTPLIKLSPKKTWEGFIGGAFSTIVFGIILSYVLMKKPFFVCNVEAYNEYGLNCSIPPSFIEAEFHVPRPFNILWILRKKPSVVHLPPFVLHSIVLSLFASLIGPFGGFFASGFKRAFKIKDFGDIIPGHGGLMDRFDCQLLMGTFVNIYIQTFIRIPKWHKIVQQILWLPMEDQVSIYTSLQDQLTKAGVI</sequence>
<evidence type="ECO:0000313" key="2">
    <source>
        <dbReference type="WBParaSite" id="JU765_v2.g16965.t1"/>
    </source>
</evidence>
<name>A0AC34QJF5_9BILA</name>
<protein>
    <submittedName>
        <fullName evidence="2">Phosphatidate cytidylyltransferase</fullName>
    </submittedName>
</protein>
<organism evidence="1 2">
    <name type="scientific">Panagrolaimus sp. JU765</name>
    <dbReference type="NCBI Taxonomy" id="591449"/>
    <lineage>
        <taxon>Eukaryota</taxon>
        <taxon>Metazoa</taxon>
        <taxon>Ecdysozoa</taxon>
        <taxon>Nematoda</taxon>
        <taxon>Chromadorea</taxon>
        <taxon>Rhabditida</taxon>
        <taxon>Tylenchina</taxon>
        <taxon>Panagrolaimomorpha</taxon>
        <taxon>Panagrolaimoidea</taxon>
        <taxon>Panagrolaimidae</taxon>
        <taxon>Panagrolaimus</taxon>
    </lineage>
</organism>